<evidence type="ECO:0000256" key="8">
    <source>
        <dbReference type="ARBA" id="ARBA00023077"/>
    </source>
</evidence>
<dbReference type="GO" id="GO:0009279">
    <property type="term" value="C:cell outer membrane"/>
    <property type="evidence" value="ECO:0007669"/>
    <property type="project" value="UniProtKB-SubCell"/>
</dbReference>
<dbReference type="Gene3D" id="2.40.170.20">
    <property type="entry name" value="TonB-dependent receptor, beta-barrel domain"/>
    <property type="match status" value="1"/>
</dbReference>
<dbReference type="InterPro" id="IPR036942">
    <property type="entry name" value="Beta-barrel_TonB_sf"/>
</dbReference>
<evidence type="ECO:0000256" key="1">
    <source>
        <dbReference type="ARBA" id="ARBA00004571"/>
    </source>
</evidence>
<feature type="domain" description="TonB-dependent receptor plug" evidence="16">
    <location>
        <begin position="51"/>
        <end position="161"/>
    </location>
</feature>
<sequence>MTSYCPARLTPLAALLLPLFTLPAQAADAPAAELPAVVISDTPSAATRLQAPNSNEGRTRDELAQTVNAVNTEDSFKYLPNVLVRKRFIGDTDAPIASRTTGINASARSLVYADGVLLTPLINNNNGNGSPRWFMVSPQEIERIDVLYGPYSAAYPGNSYGLVADISTRMPQKLEAGIKLTGSQQQFDQYGTHDNFRAGQGSAYFGNRSGNWSYWLSASHLDSFSQPVTYANLARSSTASSAATPVISGVLADRNRTGGDIVVLGAGNLTHTVQDNAKLKLAYDVTPTLQAAYTLGFWQNSAGTAADSYLRDANGNPYYGGNSGNVSLNGRVYSASSIAGQFSAGSKDALHVMQSLTLSDKGAGNIGWNVALANYDYATHKERSSTVTPYTSAQQGGAGRILDMGGTGWTTLDASASWKSSDNVHRVRGGVHYDRYTLASPTWNTSDWRSDSTTTLFSDARGKSSTAALWLQDAWRWHPDITATLGLRYENWRAFDGANSLTNSAGKLVTVQQPGRSDDAVSPKLSIAWSATPDWLITGSLGRAVRFPTVGELYQTIQVGSTYQSADPNLKPETVTSGELAFERAFDNGKLRISLFEEHVRDALISQTAQYPGVAAPTSFMQNVDATRQRGIEIVADQRDAFIAGLDLSGSITYVDARITANDRYVPSMAGATSVGKRTPYIPDWRATAVATYRPNERWSFTLAGRYSGTQYATVDNTDTNAHTYMGFESFFVLDTRVQYRLDKQWTAAVGIDNINNRDYYLYHPFPQRTYYAELKFDL</sequence>
<dbReference type="Gene3D" id="2.170.130.10">
    <property type="entry name" value="TonB-dependent receptor, plug domain"/>
    <property type="match status" value="1"/>
</dbReference>
<dbReference type="InterPro" id="IPR037066">
    <property type="entry name" value="Plug_dom_sf"/>
</dbReference>
<evidence type="ECO:0000259" key="15">
    <source>
        <dbReference type="Pfam" id="PF00593"/>
    </source>
</evidence>
<reference evidence="17 18" key="1">
    <citation type="submission" date="2017-04" db="EMBL/GenBank/DDBJ databases">
        <authorList>
            <person name="Afonso C.L."/>
            <person name="Miller P.J."/>
            <person name="Scott M.A."/>
            <person name="Spackman E."/>
            <person name="Goraichik I."/>
            <person name="Dimitrov K.M."/>
            <person name="Suarez D.L."/>
            <person name="Swayne D.E."/>
        </authorList>
    </citation>
    <scope>NUCLEOTIDE SEQUENCE [LARGE SCALE GENOMIC DNA]</scope>
    <source>
        <strain evidence="17 18">DSM 23236</strain>
    </source>
</reference>
<dbReference type="AlphaFoldDB" id="A0A1W1XLF0"/>
<name>A0A1W1XLF0_9NEIS</name>
<dbReference type="EMBL" id="FWXD01000009">
    <property type="protein sequence ID" value="SMC24348.1"/>
    <property type="molecule type" value="Genomic_DNA"/>
</dbReference>
<feature type="domain" description="TonB-dependent receptor-like beta-barrel" evidence="15">
    <location>
        <begin position="298"/>
        <end position="755"/>
    </location>
</feature>
<dbReference type="PANTHER" id="PTHR30069">
    <property type="entry name" value="TONB-DEPENDENT OUTER MEMBRANE RECEPTOR"/>
    <property type="match status" value="1"/>
</dbReference>
<evidence type="ECO:0000256" key="3">
    <source>
        <dbReference type="ARBA" id="ARBA00022448"/>
    </source>
</evidence>
<evidence type="ECO:0000256" key="12">
    <source>
        <dbReference type="PROSITE-ProRule" id="PRU01360"/>
    </source>
</evidence>
<gene>
    <name evidence="17" type="ORF">SAMN02745857_01861</name>
</gene>
<keyword evidence="6 14" id="KW-0732">Signal</keyword>
<dbReference type="InterPro" id="IPR000531">
    <property type="entry name" value="Beta-barrel_TonB"/>
</dbReference>
<evidence type="ECO:0000256" key="14">
    <source>
        <dbReference type="SAM" id="SignalP"/>
    </source>
</evidence>
<evidence type="ECO:0000256" key="6">
    <source>
        <dbReference type="ARBA" id="ARBA00022729"/>
    </source>
</evidence>
<dbReference type="CDD" id="cd01347">
    <property type="entry name" value="ligand_gated_channel"/>
    <property type="match status" value="1"/>
</dbReference>
<evidence type="ECO:0000256" key="9">
    <source>
        <dbReference type="ARBA" id="ARBA00023136"/>
    </source>
</evidence>
<proteinExistence type="inferred from homology"/>
<keyword evidence="3 12" id="KW-0813">Transport</keyword>
<feature type="signal peptide" evidence="14">
    <location>
        <begin position="1"/>
        <end position="26"/>
    </location>
</feature>
<dbReference type="InterPro" id="IPR039426">
    <property type="entry name" value="TonB-dep_rcpt-like"/>
</dbReference>
<keyword evidence="18" id="KW-1185">Reference proteome</keyword>
<keyword evidence="8 13" id="KW-0798">TonB box</keyword>
<dbReference type="PANTHER" id="PTHR30069:SF53">
    <property type="entry name" value="COLICIN I RECEPTOR-RELATED"/>
    <property type="match status" value="1"/>
</dbReference>
<keyword evidence="5 12" id="KW-0812">Transmembrane</keyword>
<dbReference type="Proteomes" id="UP000192761">
    <property type="component" value="Unassembled WGS sequence"/>
</dbReference>
<evidence type="ECO:0000256" key="2">
    <source>
        <dbReference type="ARBA" id="ARBA00009810"/>
    </source>
</evidence>
<keyword evidence="9 12" id="KW-0472">Membrane</keyword>
<evidence type="ECO:0000313" key="18">
    <source>
        <dbReference type="Proteomes" id="UP000192761"/>
    </source>
</evidence>
<evidence type="ECO:0000256" key="10">
    <source>
        <dbReference type="ARBA" id="ARBA00023170"/>
    </source>
</evidence>
<evidence type="ECO:0000256" key="13">
    <source>
        <dbReference type="RuleBase" id="RU003357"/>
    </source>
</evidence>
<keyword evidence="10" id="KW-0675">Receptor</keyword>
<evidence type="ECO:0000313" key="17">
    <source>
        <dbReference type="EMBL" id="SMC24348.1"/>
    </source>
</evidence>
<evidence type="ECO:0000259" key="16">
    <source>
        <dbReference type="Pfam" id="PF07715"/>
    </source>
</evidence>
<feature type="chain" id="PRO_5011986376" evidence="14">
    <location>
        <begin position="27"/>
        <end position="779"/>
    </location>
</feature>
<dbReference type="OrthoDB" id="9760620at2"/>
<evidence type="ECO:0000256" key="4">
    <source>
        <dbReference type="ARBA" id="ARBA00022452"/>
    </source>
</evidence>
<dbReference type="InterPro" id="IPR012910">
    <property type="entry name" value="Plug_dom"/>
</dbReference>
<keyword evidence="4 12" id="KW-1134">Transmembrane beta strand</keyword>
<protein>
    <submittedName>
        <fullName evidence="17">Iron complex outermembrane recepter protein</fullName>
    </submittedName>
</protein>
<evidence type="ECO:0000256" key="5">
    <source>
        <dbReference type="ARBA" id="ARBA00022692"/>
    </source>
</evidence>
<dbReference type="PROSITE" id="PS52016">
    <property type="entry name" value="TONB_DEPENDENT_REC_3"/>
    <property type="match status" value="1"/>
</dbReference>
<keyword evidence="11 12" id="KW-0998">Cell outer membrane</keyword>
<dbReference type="Pfam" id="PF07715">
    <property type="entry name" value="Plug"/>
    <property type="match status" value="1"/>
</dbReference>
<evidence type="ECO:0000256" key="7">
    <source>
        <dbReference type="ARBA" id="ARBA00023065"/>
    </source>
</evidence>
<dbReference type="GO" id="GO:0015344">
    <property type="term" value="F:siderophore uptake transmembrane transporter activity"/>
    <property type="evidence" value="ECO:0007669"/>
    <property type="project" value="TreeGrafter"/>
</dbReference>
<accession>A0A1W1XLF0</accession>
<comment type="subcellular location">
    <subcellularLocation>
        <location evidence="1 12">Cell outer membrane</location>
        <topology evidence="1 12">Multi-pass membrane protein</topology>
    </subcellularLocation>
</comment>
<dbReference type="Pfam" id="PF00593">
    <property type="entry name" value="TonB_dep_Rec_b-barrel"/>
    <property type="match status" value="1"/>
</dbReference>
<dbReference type="SUPFAM" id="SSF56935">
    <property type="entry name" value="Porins"/>
    <property type="match status" value="1"/>
</dbReference>
<dbReference type="GO" id="GO:0044718">
    <property type="term" value="P:siderophore transmembrane transport"/>
    <property type="evidence" value="ECO:0007669"/>
    <property type="project" value="TreeGrafter"/>
</dbReference>
<keyword evidence="7" id="KW-0406">Ion transport</keyword>
<evidence type="ECO:0000256" key="11">
    <source>
        <dbReference type="ARBA" id="ARBA00023237"/>
    </source>
</evidence>
<organism evidence="17 18">
    <name type="scientific">Andreprevotia lacus DSM 23236</name>
    <dbReference type="NCBI Taxonomy" id="1121001"/>
    <lineage>
        <taxon>Bacteria</taxon>
        <taxon>Pseudomonadati</taxon>
        <taxon>Pseudomonadota</taxon>
        <taxon>Betaproteobacteria</taxon>
        <taxon>Neisseriales</taxon>
        <taxon>Chitinibacteraceae</taxon>
        <taxon>Andreprevotia</taxon>
    </lineage>
</organism>
<dbReference type="STRING" id="1121001.SAMN02745857_01861"/>
<comment type="similarity">
    <text evidence="2 12 13">Belongs to the TonB-dependent receptor family.</text>
</comment>